<proteinExistence type="inferred from homology"/>
<evidence type="ECO:0000259" key="2">
    <source>
        <dbReference type="Pfam" id="PF00884"/>
    </source>
</evidence>
<dbReference type="InterPro" id="IPR017850">
    <property type="entry name" value="Alkaline_phosphatase_core_sf"/>
</dbReference>
<dbReference type="AlphaFoldDB" id="A0A090S2Q8"/>
<dbReference type="InterPro" id="IPR050738">
    <property type="entry name" value="Sulfatase"/>
</dbReference>
<name>A0A090S2Q8_9VIBR</name>
<dbReference type="STRING" id="990268.JCM19235_1672"/>
<evidence type="ECO:0000313" key="3">
    <source>
        <dbReference type="EMBL" id="GAL21846.1"/>
    </source>
</evidence>
<comment type="similarity">
    <text evidence="1">Belongs to the sulfatase family.</text>
</comment>
<dbReference type="EMBL" id="BBMR01000010">
    <property type="protein sequence ID" value="GAL21846.1"/>
    <property type="molecule type" value="Genomic_DNA"/>
</dbReference>
<evidence type="ECO:0000313" key="4">
    <source>
        <dbReference type="Proteomes" id="UP000029228"/>
    </source>
</evidence>
<gene>
    <name evidence="3" type="ORF">JCM19235_1672</name>
</gene>
<dbReference type="PANTHER" id="PTHR42693">
    <property type="entry name" value="ARYLSULFATASE FAMILY MEMBER"/>
    <property type="match status" value="1"/>
</dbReference>
<sequence>MLEALDTEIGRLLGSMDESTRENTIVIFIGDNGSPNQVTKTLYGDHSAKGTIYDSGTHVPLIVTGPDIKPGRSDAFVMTVDLFTTITNIAGVTADSTDSFGFAPVLYGGETERDYIYVEHFQEDKSDSKPSDVFGWAVREENYKLVQIDDEDAMLFDLAVDPLESNNLLADGVSEIESQILSKLNQRYKRIHSQ</sequence>
<keyword evidence="4" id="KW-1185">Reference proteome</keyword>
<dbReference type="GO" id="GO:0004065">
    <property type="term" value="F:arylsulfatase activity"/>
    <property type="evidence" value="ECO:0007669"/>
    <property type="project" value="TreeGrafter"/>
</dbReference>
<dbReference type="Pfam" id="PF00884">
    <property type="entry name" value="Sulfatase"/>
    <property type="match status" value="1"/>
</dbReference>
<dbReference type="PANTHER" id="PTHR42693:SF33">
    <property type="entry name" value="ARYLSULFATASE"/>
    <property type="match status" value="1"/>
</dbReference>
<reference evidence="3 4" key="2">
    <citation type="submission" date="2014-09" db="EMBL/GenBank/DDBJ databases">
        <authorList>
            <consortium name="NBRP consortium"/>
            <person name="Sawabe T."/>
            <person name="Meirelles P."/>
            <person name="Nakanishi M."/>
            <person name="Sayaka M."/>
            <person name="Hattori M."/>
            <person name="Ohkuma M."/>
        </authorList>
    </citation>
    <scope>NUCLEOTIDE SEQUENCE [LARGE SCALE GENOMIC DNA]</scope>
    <source>
        <strain evidence="4">JCM19235</strain>
    </source>
</reference>
<dbReference type="Gene3D" id="3.40.720.10">
    <property type="entry name" value="Alkaline Phosphatase, subunit A"/>
    <property type="match status" value="1"/>
</dbReference>
<feature type="domain" description="Sulfatase N-terminal" evidence="2">
    <location>
        <begin position="2"/>
        <end position="92"/>
    </location>
</feature>
<comment type="caution">
    <text evidence="3">The sequence shown here is derived from an EMBL/GenBank/DDBJ whole genome shotgun (WGS) entry which is preliminary data.</text>
</comment>
<dbReference type="SUPFAM" id="SSF53649">
    <property type="entry name" value="Alkaline phosphatase-like"/>
    <property type="match status" value="1"/>
</dbReference>
<protein>
    <submittedName>
        <fullName evidence="3">Sulfatase</fullName>
    </submittedName>
</protein>
<dbReference type="Proteomes" id="UP000029228">
    <property type="component" value="Unassembled WGS sequence"/>
</dbReference>
<reference evidence="3 4" key="1">
    <citation type="submission" date="2014-09" db="EMBL/GenBank/DDBJ databases">
        <title>Vibrio maritimus JCM 19235. (C45) whole genome shotgun sequence.</title>
        <authorList>
            <person name="Sawabe T."/>
            <person name="Meirelles P."/>
            <person name="Nakanishi M."/>
            <person name="Sayaka M."/>
            <person name="Hattori M."/>
            <person name="Ohkuma M."/>
        </authorList>
    </citation>
    <scope>NUCLEOTIDE SEQUENCE [LARGE SCALE GENOMIC DNA]</scope>
    <source>
        <strain evidence="4">JCM19235</strain>
    </source>
</reference>
<dbReference type="InterPro" id="IPR000917">
    <property type="entry name" value="Sulfatase_N"/>
</dbReference>
<organism evidence="3 4">
    <name type="scientific">Vibrio maritimus</name>
    <dbReference type="NCBI Taxonomy" id="990268"/>
    <lineage>
        <taxon>Bacteria</taxon>
        <taxon>Pseudomonadati</taxon>
        <taxon>Pseudomonadota</taxon>
        <taxon>Gammaproteobacteria</taxon>
        <taxon>Vibrionales</taxon>
        <taxon>Vibrionaceae</taxon>
        <taxon>Vibrio</taxon>
    </lineage>
</organism>
<accession>A0A090S2Q8</accession>
<evidence type="ECO:0000256" key="1">
    <source>
        <dbReference type="ARBA" id="ARBA00008779"/>
    </source>
</evidence>